<accession>A0A699YP45</accession>
<dbReference type="PROSITE" id="PS50011">
    <property type="entry name" value="PROTEIN_KINASE_DOM"/>
    <property type="match status" value="1"/>
</dbReference>
<dbReference type="SUPFAM" id="SSF56112">
    <property type="entry name" value="Protein kinase-like (PK-like)"/>
    <property type="match status" value="1"/>
</dbReference>
<keyword evidence="2" id="KW-0418">Kinase</keyword>
<sequence length="196" mass="21152">MVMLQACAGHMLQPSHVVKCGMPSAWLPLQGLGHLHSCNVVHGDIKPANVLLSASPSDARGYTAQLADFGLARALQPGQGITFQGKSTVGTASYMSPEALLEGKLSYQSDIFSLGMCLFEMVHGVGAHEGHSMRQVLLSALHSDLPQWQAPDEAQLPGLKSIYFSTLALNLEPSLPWNTERGLGHRVLQHGLWQHL</sequence>
<keyword evidence="2" id="KW-0808">Transferase</keyword>
<dbReference type="PANTHER" id="PTHR48011">
    <property type="entry name" value="CCR4-NOT TRANSCRIPTIONAL COMPLEX SUBUNIT CAF120-RELATED"/>
    <property type="match status" value="1"/>
</dbReference>
<gene>
    <name evidence="2" type="ORF">HaLaN_06824</name>
</gene>
<protein>
    <submittedName>
        <fullName evidence="2">Protein kinase domain-containing protein</fullName>
    </submittedName>
</protein>
<keyword evidence="3" id="KW-1185">Reference proteome</keyword>
<dbReference type="SMART" id="SM00220">
    <property type="entry name" value="S_TKc"/>
    <property type="match status" value="1"/>
</dbReference>
<reference evidence="2 3" key="1">
    <citation type="submission" date="2020-02" db="EMBL/GenBank/DDBJ databases">
        <title>Draft genome sequence of Haematococcus lacustris strain NIES-144.</title>
        <authorList>
            <person name="Morimoto D."/>
            <person name="Nakagawa S."/>
            <person name="Yoshida T."/>
            <person name="Sawayama S."/>
        </authorList>
    </citation>
    <scope>NUCLEOTIDE SEQUENCE [LARGE SCALE GENOMIC DNA]</scope>
    <source>
        <strain evidence="2 3">NIES-144</strain>
    </source>
</reference>
<evidence type="ECO:0000259" key="1">
    <source>
        <dbReference type="PROSITE" id="PS50011"/>
    </source>
</evidence>
<dbReference type="GO" id="GO:0005524">
    <property type="term" value="F:ATP binding"/>
    <property type="evidence" value="ECO:0007669"/>
    <property type="project" value="InterPro"/>
</dbReference>
<dbReference type="GO" id="GO:0004672">
    <property type="term" value="F:protein kinase activity"/>
    <property type="evidence" value="ECO:0007669"/>
    <property type="project" value="InterPro"/>
</dbReference>
<dbReference type="GO" id="GO:0007165">
    <property type="term" value="P:signal transduction"/>
    <property type="evidence" value="ECO:0007669"/>
    <property type="project" value="TreeGrafter"/>
</dbReference>
<dbReference type="EMBL" id="BLLF01000394">
    <property type="protein sequence ID" value="GFH11341.1"/>
    <property type="molecule type" value="Genomic_DNA"/>
</dbReference>
<organism evidence="2 3">
    <name type="scientific">Haematococcus lacustris</name>
    <name type="common">Green alga</name>
    <name type="synonym">Haematococcus pluvialis</name>
    <dbReference type="NCBI Taxonomy" id="44745"/>
    <lineage>
        <taxon>Eukaryota</taxon>
        <taxon>Viridiplantae</taxon>
        <taxon>Chlorophyta</taxon>
        <taxon>core chlorophytes</taxon>
        <taxon>Chlorophyceae</taxon>
        <taxon>CS clade</taxon>
        <taxon>Chlamydomonadales</taxon>
        <taxon>Haematococcaceae</taxon>
        <taxon>Haematococcus</taxon>
    </lineage>
</organism>
<feature type="non-terminal residue" evidence="2">
    <location>
        <position position="196"/>
    </location>
</feature>
<dbReference type="InterPro" id="IPR000719">
    <property type="entry name" value="Prot_kinase_dom"/>
</dbReference>
<dbReference type="PANTHER" id="PTHR48011:SF4">
    <property type="entry name" value="MITOGEN-ACTIVATED PROTEIN KINASE KINASE KINASE 19"/>
    <property type="match status" value="1"/>
</dbReference>
<evidence type="ECO:0000313" key="2">
    <source>
        <dbReference type="EMBL" id="GFH11341.1"/>
    </source>
</evidence>
<dbReference type="InterPro" id="IPR008271">
    <property type="entry name" value="Ser/Thr_kinase_AS"/>
</dbReference>
<evidence type="ECO:0000313" key="3">
    <source>
        <dbReference type="Proteomes" id="UP000485058"/>
    </source>
</evidence>
<dbReference type="Proteomes" id="UP000485058">
    <property type="component" value="Unassembled WGS sequence"/>
</dbReference>
<dbReference type="PROSITE" id="PS00108">
    <property type="entry name" value="PROTEIN_KINASE_ST"/>
    <property type="match status" value="1"/>
</dbReference>
<dbReference type="InterPro" id="IPR011009">
    <property type="entry name" value="Kinase-like_dom_sf"/>
</dbReference>
<dbReference type="Gene3D" id="1.10.510.10">
    <property type="entry name" value="Transferase(Phosphotransferase) domain 1"/>
    <property type="match status" value="1"/>
</dbReference>
<dbReference type="Pfam" id="PF00069">
    <property type="entry name" value="Pkinase"/>
    <property type="match status" value="1"/>
</dbReference>
<dbReference type="InterPro" id="IPR052751">
    <property type="entry name" value="Plant_MAPKKK"/>
</dbReference>
<comment type="caution">
    <text evidence="2">The sequence shown here is derived from an EMBL/GenBank/DDBJ whole genome shotgun (WGS) entry which is preliminary data.</text>
</comment>
<feature type="domain" description="Protein kinase" evidence="1">
    <location>
        <begin position="1"/>
        <end position="196"/>
    </location>
</feature>
<proteinExistence type="predicted"/>
<name>A0A699YP45_HAELA</name>
<dbReference type="AlphaFoldDB" id="A0A699YP45"/>